<accession>A0ABU2ZYC5</accession>
<dbReference type="Pfam" id="PF01590">
    <property type="entry name" value="GAF"/>
    <property type="match status" value="1"/>
</dbReference>
<dbReference type="RefSeq" id="WP_311578040.1">
    <property type="nucleotide sequence ID" value="NZ_JAVRIF010000002.1"/>
</dbReference>
<protein>
    <submittedName>
        <fullName evidence="2">GAF domain-containing protein</fullName>
    </submittedName>
</protein>
<evidence type="ECO:0000259" key="1">
    <source>
        <dbReference type="Pfam" id="PF01590"/>
    </source>
</evidence>
<dbReference type="EMBL" id="JAVRIF010000002">
    <property type="protein sequence ID" value="MDT0602899.1"/>
    <property type="molecule type" value="Genomic_DNA"/>
</dbReference>
<sequence>MPQSAQLSLYLSNPRVSLNDKLHKICRAVKSDVSACDRVSIWLFNDDYSEMTSLICIDENGQKSAGEKLFSKDYGDYFSHIINHQILVASDAREHAISKCFNLGYFDVHNIYSLLDVTFTKDNDTPLGIICCERTGNIAEWKTDEIEILKNISTKASLFISNSY</sequence>
<comment type="caution">
    <text evidence="2">The sequence shown here is derived from an EMBL/GenBank/DDBJ whole genome shotgun (WGS) entry which is preliminary data.</text>
</comment>
<proteinExistence type="predicted"/>
<name>A0ABU2ZYC5_9GAMM</name>
<evidence type="ECO:0000313" key="3">
    <source>
        <dbReference type="Proteomes" id="UP001266357"/>
    </source>
</evidence>
<gene>
    <name evidence="2" type="ORF">RM573_04780</name>
</gene>
<dbReference type="Gene3D" id="3.30.450.40">
    <property type="match status" value="1"/>
</dbReference>
<feature type="domain" description="GAF" evidence="1">
    <location>
        <begin position="19"/>
        <end position="157"/>
    </location>
</feature>
<organism evidence="2 3">
    <name type="scientific">Thalassotalea castellviae</name>
    <dbReference type="NCBI Taxonomy" id="3075612"/>
    <lineage>
        <taxon>Bacteria</taxon>
        <taxon>Pseudomonadati</taxon>
        <taxon>Pseudomonadota</taxon>
        <taxon>Gammaproteobacteria</taxon>
        <taxon>Alteromonadales</taxon>
        <taxon>Colwelliaceae</taxon>
        <taxon>Thalassotalea</taxon>
    </lineage>
</organism>
<evidence type="ECO:0000313" key="2">
    <source>
        <dbReference type="EMBL" id="MDT0602899.1"/>
    </source>
</evidence>
<dbReference type="InterPro" id="IPR029016">
    <property type="entry name" value="GAF-like_dom_sf"/>
</dbReference>
<dbReference type="Proteomes" id="UP001266357">
    <property type="component" value="Unassembled WGS sequence"/>
</dbReference>
<dbReference type="InterPro" id="IPR003018">
    <property type="entry name" value="GAF"/>
</dbReference>
<dbReference type="SUPFAM" id="SSF55781">
    <property type="entry name" value="GAF domain-like"/>
    <property type="match status" value="1"/>
</dbReference>
<keyword evidence="3" id="KW-1185">Reference proteome</keyword>
<reference evidence="2 3" key="1">
    <citation type="submission" date="2023-09" db="EMBL/GenBank/DDBJ databases">
        <authorList>
            <person name="Rey-Velasco X."/>
        </authorList>
    </citation>
    <scope>NUCLEOTIDE SEQUENCE [LARGE SCALE GENOMIC DNA]</scope>
    <source>
        <strain evidence="2 3">W431</strain>
    </source>
</reference>